<dbReference type="PANTHER" id="PTHR35370:SF4">
    <property type="entry name" value="TYPE VI SECRETION SYSTEM BASEPLATE SUBUNIT TSSF"/>
    <property type="match status" value="1"/>
</dbReference>
<dbReference type="OrthoDB" id="9763676at2"/>
<dbReference type="KEGG" id="eae:EAE_20735"/>
<dbReference type="InterPro" id="IPR010272">
    <property type="entry name" value="T6SS_TssF"/>
</dbReference>
<dbReference type="PANTHER" id="PTHR35370">
    <property type="entry name" value="CYTOPLASMIC PROTEIN-RELATED-RELATED"/>
    <property type="match status" value="1"/>
</dbReference>
<gene>
    <name evidence="1" type="ordered locus">EAE_20735</name>
</gene>
<name>A0A0H3FXD8_KLEAK</name>
<accession>A0A0H3FXD8</accession>
<dbReference type="AlphaFoldDB" id="A0A0H3FXD8"/>
<proteinExistence type="predicted"/>
<dbReference type="PATRIC" id="fig|1028307.3.peg.4138"/>
<organism evidence="1 2">
    <name type="scientific">Klebsiella aerogenes (strain ATCC 13048 / DSM 30053 / CCUG 1429 / JCM 1235 / KCTC 2190 / NBRC 13534 / NCIMB 10102 / NCTC 10006 / CDC 819-56)</name>
    <name type="common">Enterobacter aerogenes</name>
    <dbReference type="NCBI Taxonomy" id="1028307"/>
    <lineage>
        <taxon>Bacteria</taxon>
        <taxon>Pseudomonadati</taxon>
        <taxon>Pseudomonadota</taxon>
        <taxon>Gammaproteobacteria</taxon>
        <taxon>Enterobacterales</taxon>
        <taxon>Enterobacteriaceae</taxon>
        <taxon>Klebsiella/Raoultella group</taxon>
        <taxon>Klebsiella</taxon>
    </lineage>
</organism>
<dbReference type="eggNOG" id="COG3519">
    <property type="taxonomic scope" value="Bacteria"/>
</dbReference>
<reference evidence="1 2" key="1">
    <citation type="journal article" date="2012" name="J. Bacteriol.">
        <title>Complete genome sequence of Enterobacter aerogenes KCTC 2190.</title>
        <authorList>
            <person name="Shin S.H."/>
            <person name="Kim S."/>
            <person name="Kim J.Y."/>
            <person name="Lee S."/>
            <person name="Um Y."/>
            <person name="Oh M.K."/>
            <person name="Kim Y.R."/>
            <person name="Lee J."/>
            <person name="Yang K.S."/>
        </authorList>
    </citation>
    <scope>NUCLEOTIDE SEQUENCE [LARGE SCALE GENOMIC DNA]</scope>
    <source>
        <strain evidence="1 2">KCTC 2190</strain>
    </source>
</reference>
<keyword evidence="2" id="KW-1185">Reference proteome</keyword>
<protein>
    <submittedName>
        <fullName evidence="1">Type VI secretion system protein ImpG</fullName>
    </submittedName>
</protein>
<evidence type="ECO:0000313" key="1">
    <source>
        <dbReference type="EMBL" id="AEG99052.1"/>
    </source>
</evidence>
<sequence>MLDLDKAGTPDPYVERLFEGVAFSMERLREKIDDDLPELTEGLVSMLWPHYLRTIPWLSVVALTPELPTMKMAETVPAGLEIYSRPLGPKNTVCCAACAERGAA</sequence>
<dbReference type="HOGENOM" id="CLU_2245721_0_0_6"/>
<dbReference type="Pfam" id="PF05947">
    <property type="entry name" value="T6SS_TssF"/>
    <property type="match status" value="1"/>
</dbReference>
<dbReference type="Proteomes" id="UP000008881">
    <property type="component" value="Chromosome"/>
</dbReference>
<evidence type="ECO:0000313" key="2">
    <source>
        <dbReference type="Proteomes" id="UP000008881"/>
    </source>
</evidence>
<dbReference type="EMBL" id="CP002824">
    <property type="protein sequence ID" value="AEG99052.1"/>
    <property type="molecule type" value="Genomic_DNA"/>
</dbReference>